<gene>
    <name evidence="7" type="ORF">GHK86_04915</name>
</gene>
<evidence type="ECO:0000256" key="5">
    <source>
        <dbReference type="RuleBase" id="RU363019"/>
    </source>
</evidence>
<evidence type="ECO:0000313" key="7">
    <source>
        <dbReference type="EMBL" id="MST32067.1"/>
    </source>
</evidence>
<keyword evidence="3 5" id="KW-0697">Rotamase</keyword>
<dbReference type="PIRSF" id="PIRSF001467">
    <property type="entry name" value="Peptidylpro_ismrse"/>
    <property type="match status" value="1"/>
</dbReference>
<accession>A0ABW9QRY2</accession>
<protein>
    <recommendedName>
        <fullName evidence="5">Peptidyl-prolyl cis-trans isomerase</fullName>
        <shortName evidence="5">PPIase</shortName>
        <ecNumber evidence="5">5.2.1.8</ecNumber>
    </recommendedName>
</protein>
<dbReference type="PRINTS" id="PR00153">
    <property type="entry name" value="CSAPPISMRASE"/>
</dbReference>
<organism evidence="7 8">
    <name type="scientific">Acidiferrimicrobium australe</name>
    <dbReference type="NCBI Taxonomy" id="2664430"/>
    <lineage>
        <taxon>Bacteria</taxon>
        <taxon>Bacillati</taxon>
        <taxon>Actinomycetota</taxon>
        <taxon>Acidimicrobiia</taxon>
        <taxon>Acidimicrobiales</taxon>
        <taxon>Acidimicrobiaceae</taxon>
        <taxon>Acidiferrimicrobium</taxon>
    </lineage>
</organism>
<dbReference type="Gene3D" id="2.40.100.10">
    <property type="entry name" value="Cyclophilin-like"/>
    <property type="match status" value="1"/>
</dbReference>
<comment type="catalytic activity">
    <reaction evidence="5">
        <text>[protein]-peptidylproline (omega=180) = [protein]-peptidylproline (omega=0)</text>
        <dbReference type="Rhea" id="RHEA:16237"/>
        <dbReference type="Rhea" id="RHEA-COMP:10747"/>
        <dbReference type="Rhea" id="RHEA-COMP:10748"/>
        <dbReference type="ChEBI" id="CHEBI:83833"/>
        <dbReference type="ChEBI" id="CHEBI:83834"/>
        <dbReference type="EC" id="5.2.1.8"/>
    </reaction>
</comment>
<proteinExistence type="inferred from homology"/>
<keyword evidence="4 5" id="KW-0413">Isomerase</keyword>
<comment type="similarity">
    <text evidence="2 5">Belongs to the cyclophilin-type PPIase family.</text>
</comment>
<dbReference type="SUPFAM" id="SSF50891">
    <property type="entry name" value="Cyclophilin-like"/>
    <property type="match status" value="1"/>
</dbReference>
<name>A0ABW9QRY2_9ACTN</name>
<sequence>MKTTAGTMKIQLLPRYAPVTVNNFVFLAGYHYFDGIVFHRVIPGFMNQGGDPTGTGTGGPGYEFKDELPKSAAAYDAGALAMANSGPNTNGSQFFITVGKGGQQLQPSYTMFGQVVSGMSVDDKINAGGNPNPSANGVPPKTLYKILSVSISATPVSS</sequence>
<dbReference type="PANTHER" id="PTHR45625">
    <property type="entry name" value="PEPTIDYL-PROLYL CIS-TRANS ISOMERASE-RELATED"/>
    <property type="match status" value="1"/>
</dbReference>
<dbReference type="CDD" id="cd00317">
    <property type="entry name" value="cyclophilin"/>
    <property type="match status" value="1"/>
</dbReference>
<comment type="function">
    <text evidence="1 5">PPIases accelerate the folding of proteins. It catalyzes the cis-trans isomerization of proline imidic peptide bonds in oligopeptides.</text>
</comment>
<dbReference type="PROSITE" id="PS50072">
    <property type="entry name" value="CSA_PPIASE_2"/>
    <property type="match status" value="1"/>
</dbReference>
<dbReference type="InterPro" id="IPR029000">
    <property type="entry name" value="Cyclophilin-like_dom_sf"/>
</dbReference>
<keyword evidence="8" id="KW-1185">Reference proteome</keyword>
<dbReference type="InterPro" id="IPR024936">
    <property type="entry name" value="Cyclophilin-type_PPIase"/>
</dbReference>
<comment type="caution">
    <text evidence="7">The sequence shown here is derived from an EMBL/GenBank/DDBJ whole genome shotgun (WGS) entry which is preliminary data.</text>
</comment>
<dbReference type="PANTHER" id="PTHR45625:SF4">
    <property type="entry name" value="PEPTIDYLPROLYL ISOMERASE DOMAIN AND WD REPEAT-CONTAINING PROTEIN 1"/>
    <property type="match status" value="1"/>
</dbReference>
<evidence type="ECO:0000259" key="6">
    <source>
        <dbReference type="PROSITE" id="PS50072"/>
    </source>
</evidence>
<feature type="domain" description="PPIase cyclophilin-type" evidence="6">
    <location>
        <begin position="1"/>
        <end position="151"/>
    </location>
</feature>
<dbReference type="GO" id="GO:0016853">
    <property type="term" value="F:isomerase activity"/>
    <property type="evidence" value="ECO:0007669"/>
    <property type="project" value="UniProtKB-KW"/>
</dbReference>
<evidence type="ECO:0000313" key="8">
    <source>
        <dbReference type="Proteomes" id="UP000437736"/>
    </source>
</evidence>
<evidence type="ECO:0000256" key="3">
    <source>
        <dbReference type="ARBA" id="ARBA00023110"/>
    </source>
</evidence>
<dbReference type="Pfam" id="PF00160">
    <property type="entry name" value="Pro_isomerase"/>
    <property type="match status" value="1"/>
</dbReference>
<evidence type="ECO:0000256" key="1">
    <source>
        <dbReference type="ARBA" id="ARBA00002388"/>
    </source>
</evidence>
<dbReference type="EMBL" id="WJHE01000203">
    <property type="protein sequence ID" value="MST32067.1"/>
    <property type="molecule type" value="Genomic_DNA"/>
</dbReference>
<dbReference type="InterPro" id="IPR044666">
    <property type="entry name" value="Cyclophilin_A-like"/>
</dbReference>
<evidence type="ECO:0000256" key="4">
    <source>
        <dbReference type="ARBA" id="ARBA00023235"/>
    </source>
</evidence>
<evidence type="ECO:0000256" key="2">
    <source>
        <dbReference type="ARBA" id="ARBA00007365"/>
    </source>
</evidence>
<dbReference type="InterPro" id="IPR002130">
    <property type="entry name" value="Cyclophilin-type_PPIase_dom"/>
</dbReference>
<reference evidence="7 8" key="1">
    <citation type="submission" date="2019-11" db="EMBL/GenBank/DDBJ databases">
        <title>Acidiferrimicrobium australis gen. nov., sp. nov., an acidophilic and obligately heterotrophic, member of the Actinobacteria that catalyses dissimilatory oxido- reduction of iron isolated from metal-rich acidic water in Chile.</title>
        <authorList>
            <person name="Gonzalez D."/>
            <person name="Huber K."/>
            <person name="Hedrich S."/>
            <person name="Rojas-Villalobos C."/>
            <person name="Quatrini R."/>
            <person name="Dinamarca M.A."/>
            <person name="Schwarz A."/>
            <person name="Canales C."/>
            <person name="Nancucheo I."/>
        </authorList>
    </citation>
    <scope>NUCLEOTIDE SEQUENCE [LARGE SCALE GENOMIC DNA]</scope>
    <source>
        <strain evidence="7 8">USS-CCA1</strain>
    </source>
</reference>
<dbReference type="Proteomes" id="UP000437736">
    <property type="component" value="Unassembled WGS sequence"/>
</dbReference>
<dbReference type="EC" id="5.2.1.8" evidence="5"/>